<sequence>MGVMFMADRRIRSFEGRRGTQMAGAHMLRGTKGRTHAALVSSSGTGEIHVVMPDENEGQRPLRRRREKRVC</sequence>
<dbReference type="Proteomes" id="UP000003688">
    <property type="component" value="Unassembled WGS sequence"/>
</dbReference>
<proteinExistence type="predicted"/>
<reference evidence="1 2" key="1">
    <citation type="journal article" date="2011" name="J. Bacteriol.">
        <title>Genome sequence of 'Pedosphaera parvula' Ellin514, an aerobic Verrucomicrobial isolate from pasture soil.</title>
        <authorList>
            <person name="Kant R."/>
            <person name="van Passel M.W."/>
            <person name="Sangwan P."/>
            <person name="Palva A."/>
            <person name="Lucas S."/>
            <person name="Copeland A."/>
            <person name="Lapidus A."/>
            <person name="Glavina Del Rio T."/>
            <person name="Dalin E."/>
            <person name="Tice H."/>
            <person name="Bruce D."/>
            <person name="Goodwin L."/>
            <person name="Pitluck S."/>
            <person name="Chertkov O."/>
            <person name="Larimer F.W."/>
            <person name="Land M.L."/>
            <person name="Hauser L."/>
            <person name="Brettin T.S."/>
            <person name="Detter J.C."/>
            <person name="Han S."/>
            <person name="de Vos W.M."/>
            <person name="Janssen P.H."/>
            <person name="Smidt H."/>
        </authorList>
    </citation>
    <scope>NUCLEOTIDE SEQUENCE [LARGE SCALE GENOMIC DNA]</scope>
    <source>
        <strain evidence="1 2">Ellin514</strain>
    </source>
</reference>
<protein>
    <submittedName>
        <fullName evidence="1">Uncharacterized protein</fullName>
    </submittedName>
</protein>
<gene>
    <name evidence="1" type="ORF">Cflav_PD2259</name>
</gene>
<evidence type="ECO:0000313" key="2">
    <source>
        <dbReference type="Proteomes" id="UP000003688"/>
    </source>
</evidence>
<comment type="caution">
    <text evidence="1">The sequence shown here is derived from an EMBL/GenBank/DDBJ whole genome shotgun (WGS) entry which is preliminary data.</text>
</comment>
<name>B9XL64_PEDPL</name>
<organism evidence="1 2">
    <name type="scientific">Pedosphaera parvula (strain Ellin514)</name>
    <dbReference type="NCBI Taxonomy" id="320771"/>
    <lineage>
        <taxon>Bacteria</taxon>
        <taxon>Pseudomonadati</taxon>
        <taxon>Verrucomicrobiota</taxon>
        <taxon>Pedosphaerae</taxon>
        <taxon>Pedosphaerales</taxon>
        <taxon>Pedosphaeraceae</taxon>
        <taxon>Pedosphaera</taxon>
    </lineage>
</organism>
<accession>B9XL64</accession>
<keyword evidence="2" id="KW-1185">Reference proteome</keyword>
<dbReference type="AlphaFoldDB" id="B9XL64"/>
<dbReference type="EMBL" id="ABOX02000028">
    <property type="protein sequence ID" value="EEF59415.1"/>
    <property type="molecule type" value="Genomic_DNA"/>
</dbReference>
<evidence type="ECO:0000313" key="1">
    <source>
        <dbReference type="EMBL" id="EEF59415.1"/>
    </source>
</evidence>